<dbReference type="OrthoDB" id="275457at2759"/>
<evidence type="ECO:0000256" key="13">
    <source>
        <dbReference type="ARBA" id="ARBA00040720"/>
    </source>
</evidence>
<comment type="subcellular location">
    <subcellularLocation>
        <location evidence="3">Mitochondrion matrix</location>
    </subcellularLocation>
</comment>
<evidence type="ECO:0000256" key="2">
    <source>
        <dbReference type="ARBA" id="ARBA00003195"/>
    </source>
</evidence>
<sequence>MAAAVQPRFVRALPMSRSAIFAVATSGVHGPSCRQLHHALIPHGKGGRSSVSGVVATVFGATGFLGRYVVNHLGRMGSQVIIPYRCDPYDIMHLRPMGDLGQIIFLEWNGRDKDSIRRAVEHSNVVINLVGRDWETRNFDFEDVFVKIPHTIAQISKEAGVEKFIHVSHLNADIRSSSRYLRNKAVGEKEVRNAFPEATIIKPSDIFGREDRFLNHFANIRWFGGVPLISLGRKTEKQPVYVSDVSKGIINTIKDPDARGKTFAFVGPNRYLLFDLVQYIFAMAHRPFLPYPAPRFAYRLIARLFEINPFEPWTTRDKVERMHITDLTLPHLPGLEDLGIEAAPLELKAIEVLRRHRTYRWLSSEIEDVKPAKTVNY</sequence>
<keyword evidence="5" id="KW-0285">Flavoprotein</keyword>
<dbReference type="InterPro" id="IPR036291">
    <property type="entry name" value="NAD(P)-bd_dom_sf"/>
</dbReference>
<dbReference type="SUPFAM" id="SSF51735">
    <property type="entry name" value="NAD(P)-binding Rossmann-fold domains"/>
    <property type="match status" value="1"/>
</dbReference>
<evidence type="ECO:0000256" key="3">
    <source>
        <dbReference type="ARBA" id="ARBA00004305"/>
    </source>
</evidence>
<comment type="cofactor">
    <cofactor evidence="1">
        <name>FAD</name>
        <dbReference type="ChEBI" id="CHEBI:57692"/>
    </cofactor>
</comment>
<evidence type="ECO:0000256" key="6">
    <source>
        <dbReference type="ARBA" id="ARBA00022660"/>
    </source>
</evidence>
<dbReference type="InterPro" id="IPR051207">
    <property type="entry name" value="ComplexI_NDUFA9_subunit"/>
</dbReference>
<evidence type="ECO:0000256" key="9">
    <source>
        <dbReference type="ARBA" id="ARBA00022982"/>
    </source>
</evidence>
<dbReference type="Gene3D" id="3.40.50.720">
    <property type="entry name" value="NAD(P)-binding Rossmann-like Domain"/>
    <property type="match status" value="1"/>
</dbReference>
<evidence type="ECO:0000256" key="4">
    <source>
        <dbReference type="ARBA" id="ARBA00022448"/>
    </source>
</evidence>
<evidence type="ECO:0000256" key="12">
    <source>
        <dbReference type="ARBA" id="ARBA00038501"/>
    </source>
</evidence>
<dbReference type="InterPro" id="IPR001509">
    <property type="entry name" value="Epimerase_deHydtase"/>
</dbReference>
<evidence type="ECO:0000259" key="17">
    <source>
        <dbReference type="Pfam" id="PF01370"/>
    </source>
</evidence>
<keyword evidence="7" id="KW-0274">FAD</keyword>
<evidence type="ECO:0000256" key="8">
    <source>
        <dbReference type="ARBA" id="ARBA00022946"/>
    </source>
</evidence>
<keyword evidence="6" id="KW-0679">Respiratory chain</keyword>
<keyword evidence="19" id="KW-1185">Reference proteome</keyword>
<dbReference type="CDD" id="cd05271">
    <property type="entry name" value="NDUFA9_like_SDR_a"/>
    <property type="match status" value="1"/>
</dbReference>
<dbReference type="Pfam" id="PF01370">
    <property type="entry name" value="Epimerase"/>
    <property type="match status" value="1"/>
</dbReference>
<dbReference type="Proteomes" id="UP000694564">
    <property type="component" value="Chromosome 5"/>
</dbReference>
<accession>A0A8D2CS94</accession>
<comment type="subunit">
    <text evidence="16">Complex I is composed of 45 different subunits. This a component of the hydrophobic protein fraction. Interacts with BLOC1S1. Interacts with SLC2A4. Interacts with CLOCK. Interacts with RAB5IF.</text>
</comment>
<dbReference type="AlphaFoldDB" id="A0A8D2CS94"/>
<organism evidence="18 19">
    <name type="scientific">Sciurus vulgaris</name>
    <name type="common">Eurasian red squirrel</name>
    <dbReference type="NCBI Taxonomy" id="55149"/>
    <lineage>
        <taxon>Eukaryota</taxon>
        <taxon>Metazoa</taxon>
        <taxon>Chordata</taxon>
        <taxon>Craniata</taxon>
        <taxon>Vertebrata</taxon>
        <taxon>Euteleostomi</taxon>
        <taxon>Mammalia</taxon>
        <taxon>Eutheria</taxon>
        <taxon>Euarchontoglires</taxon>
        <taxon>Glires</taxon>
        <taxon>Rodentia</taxon>
        <taxon>Sciuromorpha</taxon>
        <taxon>Sciuridae</taxon>
        <taxon>Sciurinae</taxon>
        <taxon>Sciurini</taxon>
        <taxon>Sciurus</taxon>
    </lineage>
</organism>
<comment type="similarity">
    <text evidence="12">Belongs to the complex I NDUFA9 subunit family.</text>
</comment>
<dbReference type="GO" id="GO:0044877">
    <property type="term" value="F:protein-containing complex binding"/>
    <property type="evidence" value="ECO:0007669"/>
    <property type="project" value="Ensembl"/>
</dbReference>
<evidence type="ECO:0000256" key="1">
    <source>
        <dbReference type="ARBA" id="ARBA00001974"/>
    </source>
</evidence>
<evidence type="ECO:0000256" key="16">
    <source>
        <dbReference type="ARBA" id="ARBA00046455"/>
    </source>
</evidence>
<evidence type="ECO:0000256" key="7">
    <source>
        <dbReference type="ARBA" id="ARBA00022827"/>
    </source>
</evidence>
<keyword evidence="11" id="KW-0496">Mitochondrion</keyword>
<evidence type="ECO:0000313" key="19">
    <source>
        <dbReference type="Proteomes" id="UP000694564"/>
    </source>
</evidence>
<dbReference type="GeneTree" id="ENSGT00390000006865"/>
<evidence type="ECO:0000256" key="14">
    <source>
        <dbReference type="ARBA" id="ARBA00042000"/>
    </source>
</evidence>
<evidence type="ECO:0000256" key="10">
    <source>
        <dbReference type="ARBA" id="ARBA00022990"/>
    </source>
</evidence>
<comment type="function">
    <text evidence="2">Accessory subunit of the mitochondrial membrane respiratory chain NADH dehydrogenase (Complex I), that is believed not to be involved in catalysis. Complex I functions in the transfer of electrons from NADH to the respiratory chain. The immediate electron acceptor for the enzyme is believed to be ubiquinone.</text>
</comment>
<dbReference type="GO" id="GO:0045271">
    <property type="term" value="C:respiratory chain complex I"/>
    <property type="evidence" value="ECO:0007669"/>
    <property type="project" value="Ensembl"/>
</dbReference>
<protein>
    <recommendedName>
        <fullName evidence="13">NADH dehydrogenase [ubiquinone] 1 alpha subcomplex subunit 9, mitochondrial</fullName>
    </recommendedName>
    <alternativeName>
        <fullName evidence="15">Complex I-39kD</fullName>
    </alternativeName>
    <alternativeName>
        <fullName evidence="14">NADH-ubiquinone oxidoreductase 39 kDa subunit</fullName>
    </alternativeName>
</protein>
<keyword evidence="8" id="KW-0809">Transit peptide</keyword>
<proteinExistence type="inferred from homology"/>
<gene>
    <name evidence="18" type="primary">NDUFA9</name>
</gene>
<dbReference type="GO" id="GO:0007623">
    <property type="term" value="P:circadian rhythm"/>
    <property type="evidence" value="ECO:0007669"/>
    <property type="project" value="Ensembl"/>
</dbReference>
<keyword evidence="4" id="KW-0813">Transport</keyword>
<reference evidence="18" key="2">
    <citation type="submission" date="2025-09" db="UniProtKB">
        <authorList>
            <consortium name="Ensembl"/>
        </authorList>
    </citation>
    <scope>IDENTIFICATION</scope>
</reference>
<evidence type="ECO:0000256" key="11">
    <source>
        <dbReference type="ARBA" id="ARBA00023128"/>
    </source>
</evidence>
<dbReference type="FunFam" id="3.40.50.720:FF:000246">
    <property type="entry name" value="NADH dehydrogenase [ubiquinone] 1 alpha subcomplex subunit 9, mitochondrial"/>
    <property type="match status" value="1"/>
</dbReference>
<evidence type="ECO:0000256" key="15">
    <source>
        <dbReference type="ARBA" id="ARBA00043145"/>
    </source>
</evidence>
<name>A0A8D2CS94_SCIVU</name>
<feature type="domain" description="NAD-dependent epimerase/dehydratase" evidence="17">
    <location>
        <begin position="57"/>
        <end position="258"/>
    </location>
</feature>
<reference evidence="18" key="1">
    <citation type="submission" date="2025-08" db="UniProtKB">
        <authorList>
            <consortium name="Ensembl"/>
        </authorList>
    </citation>
    <scope>IDENTIFICATION</scope>
</reference>
<dbReference type="PANTHER" id="PTHR12126">
    <property type="entry name" value="NADH-UBIQUINONE OXIDOREDUCTASE 39 KDA SUBUNIT-RELATED"/>
    <property type="match status" value="1"/>
</dbReference>
<dbReference type="GO" id="GO:0003954">
    <property type="term" value="F:NADH dehydrogenase activity"/>
    <property type="evidence" value="ECO:0007669"/>
    <property type="project" value="Ensembl"/>
</dbReference>
<dbReference type="GO" id="GO:0005759">
    <property type="term" value="C:mitochondrial matrix"/>
    <property type="evidence" value="ECO:0007669"/>
    <property type="project" value="UniProtKB-SubCell"/>
</dbReference>
<evidence type="ECO:0000256" key="5">
    <source>
        <dbReference type="ARBA" id="ARBA00022630"/>
    </source>
</evidence>
<dbReference type="Ensembl" id="ENSSVLT00005015643.1">
    <property type="protein sequence ID" value="ENSSVLP00005014143.1"/>
    <property type="gene ID" value="ENSSVLG00005011157.1"/>
</dbReference>
<dbReference type="GO" id="GO:0005743">
    <property type="term" value="C:mitochondrial inner membrane"/>
    <property type="evidence" value="ECO:0007669"/>
    <property type="project" value="Ensembl"/>
</dbReference>
<evidence type="ECO:0000313" key="18">
    <source>
        <dbReference type="Ensembl" id="ENSSVLP00005014143.1"/>
    </source>
</evidence>
<keyword evidence="9" id="KW-0249">Electron transport</keyword>
<keyword evidence="10" id="KW-0007">Acetylation</keyword>
<dbReference type="PANTHER" id="PTHR12126:SF11">
    <property type="entry name" value="NADH DEHYDROGENASE [UBIQUINONE] 1 ALPHA SUBCOMPLEX SUBUNIT 9, MITOCHONDRIAL"/>
    <property type="match status" value="1"/>
</dbReference>